<dbReference type="Pfam" id="PF00709">
    <property type="entry name" value="Adenylsucc_synt"/>
    <property type="match status" value="1"/>
</dbReference>
<dbReference type="Proteomes" id="UP000607653">
    <property type="component" value="Unassembled WGS sequence"/>
</dbReference>
<dbReference type="Gene3D" id="3.40.440.10">
    <property type="entry name" value="Adenylosuccinate Synthetase, subunit A, domain 1"/>
    <property type="match status" value="1"/>
</dbReference>
<keyword evidence="1" id="KW-0436">Ligase</keyword>
<evidence type="ECO:0000313" key="6">
    <source>
        <dbReference type="EMBL" id="DAD42302.1"/>
    </source>
</evidence>
<keyword evidence="4" id="KW-0658">Purine biosynthesis</keyword>
<dbReference type="GO" id="GO:0000166">
    <property type="term" value="F:nucleotide binding"/>
    <property type="evidence" value="ECO:0007669"/>
    <property type="project" value="UniProtKB-KW"/>
</dbReference>
<evidence type="ECO:0000256" key="5">
    <source>
        <dbReference type="ARBA" id="ARBA00022842"/>
    </source>
</evidence>
<dbReference type="EMBL" id="DUZY01000006">
    <property type="protein sequence ID" value="DAD42302.1"/>
    <property type="molecule type" value="Genomic_DNA"/>
</dbReference>
<dbReference type="GO" id="GO:0046872">
    <property type="term" value="F:metal ion binding"/>
    <property type="evidence" value="ECO:0007669"/>
    <property type="project" value="UniProtKB-KW"/>
</dbReference>
<dbReference type="InterPro" id="IPR027417">
    <property type="entry name" value="P-loop_NTPase"/>
</dbReference>
<gene>
    <name evidence="6" type="ORF">HUJ06_000531</name>
</gene>
<dbReference type="InterPro" id="IPR042109">
    <property type="entry name" value="Adenylosuccinate_synth_dom1"/>
</dbReference>
<sequence length="120" mass="12744">MSLSTLRLDLNPISSPRSSFHGGKSRNHRPFLLSPCASRTSRKLIACSAKAAASSSPLGAAEQTGYGLDRVKSLSQVSGVLGCQCGDEVKGKLVDILAGHFDIVARCQVGRDQSRTSYHL</sequence>
<dbReference type="PANTHER" id="PTHR11846">
    <property type="entry name" value="ADENYLOSUCCINATE SYNTHETASE"/>
    <property type="match status" value="1"/>
</dbReference>
<evidence type="ECO:0000256" key="1">
    <source>
        <dbReference type="ARBA" id="ARBA00022598"/>
    </source>
</evidence>
<dbReference type="GO" id="GO:0006164">
    <property type="term" value="P:purine nucleotide biosynthetic process"/>
    <property type="evidence" value="ECO:0007669"/>
    <property type="project" value="UniProtKB-KW"/>
</dbReference>
<accession>A0A822ZB04</accession>
<evidence type="ECO:0000256" key="2">
    <source>
        <dbReference type="ARBA" id="ARBA00022723"/>
    </source>
</evidence>
<evidence type="ECO:0000256" key="4">
    <source>
        <dbReference type="ARBA" id="ARBA00022755"/>
    </source>
</evidence>
<dbReference type="InterPro" id="IPR001114">
    <property type="entry name" value="Adenylosuccinate_synthetase"/>
</dbReference>
<keyword evidence="2" id="KW-0479">Metal-binding</keyword>
<dbReference type="GO" id="GO:0004019">
    <property type="term" value="F:adenylosuccinate synthase activity"/>
    <property type="evidence" value="ECO:0007669"/>
    <property type="project" value="InterPro"/>
</dbReference>
<keyword evidence="7" id="KW-1185">Reference proteome</keyword>
<keyword evidence="5" id="KW-0460">Magnesium</keyword>
<dbReference type="AlphaFoldDB" id="A0A822ZB04"/>
<protein>
    <submittedName>
        <fullName evidence="6">Uncharacterized protein</fullName>
    </submittedName>
</protein>
<name>A0A822ZB04_NELNU</name>
<proteinExistence type="predicted"/>
<evidence type="ECO:0000256" key="3">
    <source>
        <dbReference type="ARBA" id="ARBA00022741"/>
    </source>
</evidence>
<evidence type="ECO:0000313" key="7">
    <source>
        <dbReference type="Proteomes" id="UP000607653"/>
    </source>
</evidence>
<keyword evidence="3" id="KW-0547">Nucleotide-binding</keyword>
<dbReference type="PANTHER" id="PTHR11846:SF0">
    <property type="entry name" value="ADENYLOSUCCINATE SYNTHETASE"/>
    <property type="match status" value="1"/>
</dbReference>
<organism evidence="6 7">
    <name type="scientific">Nelumbo nucifera</name>
    <name type="common">Sacred lotus</name>
    <dbReference type="NCBI Taxonomy" id="4432"/>
    <lineage>
        <taxon>Eukaryota</taxon>
        <taxon>Viridiplantae</taxon>
        <taxon>Streptophyta</taxon>
        <taxon>Embryophyta</taxon>
        <taxon>Tracheophyta</taxon>
        <taxon>Spermatophyta</taxon>
        <taxon>Magnoliopsida</taxon>
        <taxon>Proteales</taxon>
        <taxon>Nelumbonaceae</taxon>
        <taxon>Nelumbo</taxon>
    </lineage>
</organism>
<reference evidence="6 7" key="1">
    <citation type="journal article" date="2020" name="Mol. Biol. Evol.">
        <title>Distinct Expression and Methylation Patterns for Genes with Different Fates following a Single Whole-Genome Duplication in Flowering Plants.</title>
        <authorList>
            <person name="Shi T."/>
            <person name="Rahmani R.S."/>
            <person name="Gugger P.F."/>
            <person name="Wang M."/>
            <person name="Li H."/>
            <person name="Zhang Y."/>
            <person name="Li Z."/>
            <person name="Wang Q."/>
            <person name="Van de Peer Y."/>
            <person name="Marchal K."/>
            <person name="Chen J."/>
        </authorList>
    </citation>
    <scope>NUCLEOTIDE SEQUENCE [LARGE SCALE GENOMIC DNA]</scope>
    <source>
        <tissue evidence="6">Leaf</tissue>
    </source>
</reference>
<comment type="caution">
    <text evidence="6">The sequence shown here is derived from an EMBL/GenBank/DDBJ whole genome shotgun (WGS) entry which is preliminary data.</text>
</comment>
<dbReference type="SUPFAM" id="SSF52540">
    <property type="entry name" value="P-loop containing nucleoside triphosphate hydrolases"/>
    <property type="match status" value="1"/>
</dbReference>